<gene>
    <name evidence="7" type="ORF">GCM10011386_41460</name>
</gene>
<comment type="similarity">
    <text evidence="1">Belongs to the sigma-70 factor family. ECF subfamily.</text>
</comment>
<dbReference type="SUPFAM" id="SSF88659">
    <property type="entry name" value="Sigma3 and sigma4 domains of RNA polymerase sigma factors"/>
    <property type="match status" value="1"/>
</dbReference>
<evidence type="ECO:0000313" key="7">
    <source>
        <dbReference type="EMBL" id="GGC44902.1"/>
    </source>
</evidence>
<keyword evidence="5" id="KW-0804">Transcription</keyword>
<dbReference type="InterPro" id="IPR039425">
    <property type="entry name" value="RNA_pol_sigma-70-like"/>
</dbReference>
<evidence type="ECO:0000256" key="2">
    <source>
        <dbReference type="ARBA" id="ARBA00023015"/>
    </source>
</evidence>
<dbReference type="Proteomes" id="UP000597338">
    <property type="component" value="Unassembled WGS sequence"/>
</dbReference>
<evidence type="ECO:0000256" key="1">
    <source>
        <dbReference type="ARBA" id="ARBA00010641"/>
    </source>
</evidence>
<dbReference type="PANTHER" id="PTHR43133:SF8">
    <property type="entry name" value="RNA POLYMERASE SIGMA FACTOR HI_1459-RELATED"/>
    <property type="match status" value="1"/>
</dbReference>
<keyword evidence="8" id="KW-1185">Reference proteome</keyword>
<feature type="domain" description="RNA polymerase sigma-70 region 2" evidence="6">
    <location>
        <begin position="22"/>
        <end position="91"/>
    </location>
</feature>
<dbReference type="RefSeq" id="WP_188753381.1">
    <property type="nucleotide sequence ID" value="NZ_BMIK01000022.1"/>
</dbReference>
<keyword evidence="4" id="KW-0238">DNA-binding</keyword>
<dbReference type="InterPro" id="IPR014284">
    <property type="entry name" value="RNA_pol_sigma-70_dom"/>
</dbReference>
<comment type="caution">
    <text evidence="7">The sequence shown here is derived from an EMBL/GenBank/DDBJ whole genome shotgun (WGS) entry which is preliminary data.</text>
</comment>
<evidence type="ECO:0000256" key="3">
    <source>
        <dbReference type="ARBA" id="ARBA00023082"/>
    </source>
</evidence>
<dbReference type="PANTHER" id="PTHR43133">
    <property type="entry name" value="RNA POLYMERASE ECF-TYPE SIGMA FACTO"/>
    <property type="match status" value="1"/>
</dbReference>
<evidence type="ECO:0000256" key="5">
    <source>
        <dbReference type="ARBA" id="ARBA00023163"/>
    </source>
</evidence>
<dbReference type="Pfam" id="PF04542">
    <property type="entry name" value="Sigma70_r2"/>
    <property type="match status" value="1"/>
</dbReference>
<dbReference type="InterPro" id="IPR007627">
    <property type="entry name" value="RNA_pol_sigma70_r2"/>
</dbReference>
<keyword evidence="2" id="KW-0805">Transcription regulation</keyword>
<dbReference type="Gene3D" id="1.10.1740.10">
    <property type="match status" value="1"/>
</dbReference>
<dbReference type="SUPFAM" id="SSF88946">
    <property type="entry name" value="Sigma2 domain of RNA polymerase sigma factors"/>
    <property type="match status" value="1"/>
</dbReference>
<evidence type="ECO:0000256" key="4">
    <source>
        <dbReference type="ARBA" id="ARBA00023125"/>
    </source>
</evidence>
<dbReference type="InterPro" id="IPR013325">
    <property type="entry name" value="RNA_pol_sigma_r2"/>
</dbReference>
<sequence>MHPDQRFINYLRNNDSQGIAEIYRLYANKIVRMISHNNGNDADAADILQEALIDIYRLSADGKFVLTCPFEAFLVTVCKRKWLNVLKKKTRNPVTKSLDEGFTFERNDETEANVHADQLERENAVMQVLETMGSTCRDIIKACMGKEHQEKVAEQLGLTYGYLRKKKSECMAQLGKLVNAHPLFNREQ</sequence>
<accession>A0ABQ1MQJ6</accession>
<dbReference type="EMBL" id="BMIK01000022">
    <property type="protein sequence ID" value="GGC44902.1"/>
    <property type="molecule type" value="Genomic_DNA"/>
</dbReference>
<evidence type="ECO:0000313" key="8">
    <source>
        <dbReference type="Proteomes" id="UP000597338"/>
    </source>
</evidence>
<dbReference type="InterPro" id="IPR013324">
    <property type="entry name" value="RNA_pol_sigma_r3/r4-like"/>
</dbReference>
<organism evidence="7 8">
    <name type="scientific">Parapedobacter defluvii</name>
    <dbReference type="NCBI Taxonomy" id="2045106"/>
    <lineage>
        <taxon>Bacteria</taxon>
        <taxon>Pseudomonadati</taxon>
        <taxon>Bacteroidota</taxon>
        <taxon>Sphingobacteriia</taxon>
        <taxon>Sphingobacteriales</taxon>
        <taxon>Sphingobacteriaceae</taxon>
        <taxon>Parapedobacter</taxon>
    </lineage>
</organism>
<proteinExistence type="inferred from homology"/>
<protein>
    <recommendedName>
        <fullName evidence="6">RNA polymerase sigma-70 region 2 domain-containing protein</fullName>
    </recommendedName>
</protein>
<dbReference type="NCBIfam" id="TIGR02937">
    <property type="entry name" value="sigma70-ECF"/>
    <property type="match status" value="1"/>
</dbReference>
<name>A0ABQ1MQJ6_9SPHI</name>
<evidence type="ECO:0000259" key="6">
    <source>
        <dbReference type="Pfam" id="PF04542"/>
    </source>
</evidence>
<keyword evidence="3" id="KW-0731">Sigma factor</keyword>
<reference evidence="8" key="1">
    <citation type="journal article" date="2019" name="Int. J. Syst. Evol. Microbiol.">
        <title>The Global Catalogue of Microorganisms (GCM) 10K type strain sequencing project: providing services to taxonomists for standard genome sequencing and annotation.</title>
        <authorList>
            <consortium name="The Broad Institute Genomics Platform"/>
            <consortium name="The Broad Institute Genome Sequencing Center for Infectious Disease"/>
            <person name="Wu L."/>
            <person name="Ma J."/>
        </authorList>
    </citation>
    <scope>NUCLEOTIDE SEQUENCE [LARGE SCALE GENOMIC DNA]</scope>
    <source>
        <strain evidence="8">CGMCC 1.15342</strain>
    </source>
</reference>